<dbReference type="GO" id="GO:0004022">
    <property type="term" value="F:alcohol dehydrogenase (NAD+) activity"/>
    <property type="evidence" value="ECO:0007669"/>
    <property type="project" value="UniProtKB-ARBA"/>
</dbReference>
<reference evidence="4 5" key="1">
    <citation type="submission" date="2016-11" db="EMBL/GenBank/DDBJ databases">
        <title>Interaction between Lactobacillus species and yeast in water kefir.</title>
        <authorList>
            <person name="Behr J."/>
            <person name="Xu D."/>
            <person name="Vogel R.F."/>
        </authorList>
    </citation>
    <scope>NUCLEOTIDE SEQUENCE [LARGE SCALE GENOMIC DNA]</scope>
    <source>
        <strain evidence="4 5">TMW 1.1827</strain>
    </source>
</reference>
<dbReference type="SUPFAM" id="SSF56796">
    <property type="entry name" value="Dehydroquinate synthase-like"/>
    <property type="match status" value="1"/>
</dbReference>
<organism evidence="4 5">
    <name type="scientific">Liquorilactobacillus nagelii</name>
    <dbReference type="NCBI Taxonomy" id="82688"/>
    <lineage>
        <taxon>Bacteria</taxon>
        <taxon>Bacillati</taxon>
        <taxon>Bacillota</taxon>
        <taxon>Bacilli</taxon>
        <taxon>Lactobacillales</taxon>
        <taxon>Lactobacillaceae</taxon>
        <taxon>Liquorilactobacillus</taxon>
    </lineage>
</organism>
<keyword evidence="5" id="KW-1185">Reference proteome</keyword>
<sequence>MVAFKIKTSVLTEGSRLDVFNELSDERIWLGCDPFLLKNQIVINLIKKLRNNHNDVLVFDDIKPEPPIKNIILGIKSYVEFVPTKVIAIGGGSAIDTVKAVRFFSQKKYSMLKRSYFYAIPTTSGTGSEVTSVSVISDPEKQLKYPIEDELLTPDVAVLCLDLVKSCPKKVIAYSGMDVLTHGLESLVAKDASFFSDALAEKTVELVFENLRECYESKEDKYFYNMQLASCIGGCGFENAGLGISHAISHQIGSLFHIPHGLANSILLPYVMEFNMRNKNVDEKYAKIAQKIFTKQTLNMESNESAQFLVLQVRRLAQRMNCPKSLTEFGVRSQDVADNLGKIVSNAEKDFTYPGNPINPTKSDLVKIVLEIL</sequence>
<dbReference type="InterPro" id="IPR039697">
    <property type="entry name" value="Alcohol_dehydrogenase_Fe"/>
</dbReference>
<dbReference type="FunFam" id="3.40.50.1970:FF:000003">
    <property type="entry name" value="Alcohol dehydrogenase, iron-containing"/>
    <property type="match status" value="1"/>
</dbReference>
<dbReference type="GO" id="GO:0046872">
    <property type="term" value="F:metal ion binding"/>
    <property type="evidence" value="ECO:0007669"/>
    <property type="project" value="InterPro"/>
</dbReference>
<gene>
    <name evidence="4" type="ORF">BSQ50_09365</name>
</gene>
<feature type="domain" description="Fe-containing alcohol dehydrogenase-like C-terminal" evidence="3">
    <location>
        <begin position="173"/>
        <end position="370"/>
    </location>
</feature>
<dbReference type="Pfam" id="PF00465">
    <property type="entry name" value="Fe-ADH"/>
    <property type="match status" value="1"/>
</dbReference>
<dbReference type="PANTHER" id="PTHR11496:SF83">
    <property type="entry name" value="HYDROXYACID-OXOACID TRANSHYDROGENASE, MITOCHONDRIAL"/>
    <property type="match status" value="1"/>
</dbReference>
<dbReference type="FunFam" id="1.20.1090.10:FF:000001">
    <property type="entry name" value="Aldehyde-alcohol dehydrogenase"/>
    <property type="match status" value="1"/>
</dbReference>
<dbReference type="Gene3D" id="1.20.1090.10">
    <property type="entry name" value="Dehydroquinate synthase-like - alpha domain"/>
    <property type="match status" value="1"/>
</dbReference>
<feature type="domain" description="Alcohol dehydrogenase iron-type/glycerol dehydrogenase GldA" evidence="2">
    <location>
        <begin position="20"/>
        <end position="159"/>
    </location>
</feature>
<dbReference type="PROSITE" id="PS00060">
    <property type="entry name" value="ADH_IRON_2"/>
    <property type="match status" value="1"/>
</dbReference>
<dbReference type="Proteomes" id="UP000324497">
    <property type="component" value="Chromosome"/>
</dbReference>
<dbReference type="InterPro" id="IPR018211">
    <property type="entry name" value="ADH_Fe_CS"/>
</dbReference>
<dbReference type="EMBL" id="CP018180">
    <property type="protein sequence ID" value="AUJ32724.1"/>
    <property type="molecule type" value="Genomic_DNA"/>
</dbReference>
<dbReference type="InterPro" id="IPR056798">
    <property type="entry name" value="ADH_Fe_C"/>
</dbReference>
<dbReference type="PANTHER" id="PTHR11496">
    <property type="entry name" value="ALCOHOL DEHYDROGENASE"/>
    <property type="match status" value="1"/>
</dbReference>
<evidence type="ECO:0000313" key="4">
    <source>
        <dbReference type="EMBL" id="AUJ32724.1"/>
    </source>
</evidence>
<dbReference type="KEGG" id="lng:BSQ50_09365"/>
<evidence type="ECO:0000259" key="2">
    <source>
        <dbReference type="Pfam" id="PF00465"/>
    </source>
</evidence>
<dbReference type="Pfam" id="PF25137">
    <property type="entry name" value="ADH_Fe_C"/>
    <property type="match status" value="1"/>
</dbReference>
<protein>
    <submittedName>
        <fullName evidence="4">Uncharacterized protein</fullName>
    </submittedName>
</protein>
<evidence type="ECO:0000313" key="5">
    <source>
        <dbReference type="Proteomes" id="UP000324497"/>
    </source>
</evidence>
<dbReference type="RefSeq" id="WP_148126988.1">
    <property type="nucleotide sequence ID" value="NZ_CP018180.1"/>
</dbReference>
<keyword evidence="1" id="KW-0560">Oxidoreductase</keyword>
<dbReference type="Gene3D" id="3.40.50.1970">
    <property type="match status" value="1"/>
</dbReference>
<evidence type="ECO:0000259" key="3">
    <source>
        <dbReference type="Pfam" id="PF25137"/>
    </source>
</evidence>
<dbReference type="InterPro" id="IPR001670">
    <property type="entry name" value="ADH_Fe/GldA"/>
</dbReference>
<name>A0A3Q8CFX9_9LACO</name>
<dbReference type="AlphaFoldDB" id="A0A3Q8CFX9"/>
<proteinExistence type="predicted"/>
<accession>A0A3Q8CFX9</accession>
<evidence type="ECO:0000256" key="1">
    <source>
        <dbReference type="ARBA" id="ARBA00023002"/>
    </source>
</evidence>